<dbReference type="RefSeq" id="WP_134779244.1">
    <property type="nucleotide sequence ID" value="NZ_SPDS01000001.1"/>
</dbReference>
<feature type="region of interest" description="Disordered" evidence="1">
    <location>
        <begin position="1"/>
        <end position="91"/>
    </location>
</feature>
<feature type="compositionally biased region" description="Basic and acidic residues" evidence="1">
    <location>
        <begin position="55"/>
        <end position="88"/>
    </location>
</feature>
<evidence type="ECO:0000313" key="2">
    <source>
        <dbReference type="EMBL" id="TFH55949.1"/>
    </source>
</evidence>
<proteinExistence type="predicted"/>
<feature type="compositionally biased region" description="Basic and acidic residues" evidence="1">
    <location>
        <begin position="23"/>
        <end position="40"/>
    </location>
</feature>
<gene>
    <name evidence="2" type="ORF">EXY26_02445</name>
</gene>
<dbReference type="AlphaFoldDB" id="A0A4Y8TWK5"/>
<protein>
    <submittedName>
        <fullName evidence="2">Uncharacterized protein</fullName>
    </submittedName>
</protein>
<dbReference type="Proteomes" id="UP000297638">
    <property type="component" value="Unassembled WGS sequence"/>
</dbReference>
<feature type="compositionally biased region" description="Polar residues" evidence="1">
    <location>
        <begin position="41"/>
        <end position="52"/>
    </location>
</feature>
<reference evidence="2 3" key="1">
    <citation type="submission" date="2019-03" db="EMBL/GenBank/DDBJ databases">
        <title>Glutamicibacter sp. LJH19 genome.</title>
        <authorList>
            <person name="Sinai Borker S."/>
            <person name="Kumar R."/>
        </authorList>
    </citation>
    <scope>NUCLEOTIDE SEQUENCE [LARGE SCALE GENOMIC DNA]</scope>
    <source>
        <strain evidence="2 3">LJH19</strain>
    </source>
</reference>
<evidence type="ECO:0000256" key="1">
    <source>
        <dbReference type="SAM" id="MobiDB-lite"/>
    </source>
</evidence>
<organism evidence="2 3">
    <name type="scientific">Glutamicibacter arilaitensis</name>
    <dbReference type="NCBI Taxonomy" id="256701"/>
    <lineage>
        <taxon>Bacteria</taxon>
        <taxon>Bacillati</taxon>
        <taxon>Actinomycetota</taxon>
        <taxon>Actinomycetes</taxon>
        <taxon>Micrococcales</taxon>
        <taxon>Micrococcaceae</taxon>
        <taxon>Glutamicibacter</taxon>
    </lineage>
</organism>
<dbReference type="EMBL" id="SPDS01000001">
    <property type="protein sequence ID" value="TFH55949.1"/>
    <property type="molecule type" value="Genomic_DNA"/>
</dbReference>
<sequence>MLTYIADNSTASVSSESLPKQAGEFRSRGSKKRAEADRARQASSKTTDLSNARTKRNEAERRDKEASTAGKETNRWQKKASEYPKEEGLYNQNSLALCMQSQTRQRGGANENSSRVNVLPPLNKPHWNLVSVSRRPPSLHLLVRQGWRSRQVDGAFRMRV</sequence>
<evidence type="ECO:0000313" key="3">
    <source>
        <dbReference type="Proteomes" id="UP000297638"/>
    </source>
</evidence>
<name>A0A4Y8TWK5_9MICC</name>
<comment type="caution">
    <text evidence="2">The sequence shown here is derived from an EMBL/GenBank/DDBJ whole genome shotgun (WGS) entry which is preliminary data.</text>
</comment>
<feature type="compositionally biased region" description="Polar residues" evidence="1">
    <location>
        <begin position="1"/>
        <end position="18"/>
    </location>
</feature>
<accession>A0A4Y8TWK5</accession>